<reference evidence="10" key="1">
    <citation type="journal article" date="2022" name="bioRxiv">
        <title>Thiovibrio frasassiensisgen. nov., sp. nov., an autotrophic, elemental sulfur disproportionating bacterium isolated from sulfidic karst sediment, and proposal of Thiovibrionaceae fam. nov.</title>
        <authorList>
            <person name="Aronson H."/>
            <person name="Thomas C."/>
            <person name="Bhattacharyya M."/>
            <person name="Eckstein S."/>
            <person name="Jensen S."/>
            <person name="Barco R."/>
            <person name="Macalady J."/>
            <person name="Amend J."/>
        </authorList>
    </citation>
    <scope>NUCLEOTIDE SEQUENCE</scope>
    <source>
        <strain evidence="10">RS19-109</strain>
    </source>
</reference>
<dbReference type="Proteomes" id="UP001154240">
    <property type="component" value="Unassembled WGS sequence"/>
</dbReference>
<evidence type="ECO:0000259" key="8">
    <source>
        <dbReference type="PROSITE" id="PS51332"/>
    </source>
</evidence>
<keyword evidence="7" id="KW-0411">Iron-sulfur</keyword>
<gene>
    <name evidence="10" type="ORF">OLX77_07745</name>
</gene>
<dbReference type="CDD" id="cd02440">
    <property type="entry name" value="AdoMet_MTases"/>
    <property type="match status" value="1"/>
</dbReference>
<evidence type="ECO:0000256" key="7">
    <source>
        <dbReference type="ARBA" id="ARBA00023014"/>
    </source>
</evidence>
<dbReference type="Pfam" id="PF13489">
    <property type="entry name" value="Methyltransf_23"/>
    <property type="match status" value="1"/>
</dbReference>
<keyword evidence="4" id="KW-0949">S-adenosyl-L-methionine</keyword>
<feature type="domain" description="Radical SAM core" evidence="9">
    <location>
        <begin position="195"/>
        <end position="415"/>
    </location>
</feature>
<dbReference type="InterPro" id="IPR006158">
    <property type="entry name" value="Cobalamin-bd"/>
</dbReference>
<dbReference type="CDD" id="cd02068">
    <property type="entry name" value="radical_SAM_B12_BD"/>
    <property type="match status" value="1"/>
</dbReference>
<dbReference type="Gene3D" id="3.80.30.20">
    <property type="entry name" value="tm_1862 like domain"/>
    <property type="match status" value="1"/>
</dbReference>
<feature type="domain" description="B12-binding" evidence="8">
    <location>
        <begin position="13"/>
        <end position="147"/>
    </location>
</feature>
<name>A0A9X4RMC8_9BACT</name>
<dbReference type="CDD" id="cd01335">
    <property type="entry name" value="Radical_SAM"/>
    <property type="match status" value="1"/>
</dbReference>
<evidence type="ECO:0000256" key="1">
    <source>
        <dbReference type="ARBA" id="ARBA00001966"/>
    </source>
</evidence>
<dbReference type="PROSITE" id="PS51332">
    <property type="entry name" value="B12_BINDING"/>
    <property type="match status" value="1"/>
</dbReference>
<evidence type="ECO:0000313" key="10">
    <source>
        <dbReference type="EMBL" id="MDG4476048.1"/>
    </source>
</evidence>
<dbReference type="InterPro" id="IPR034466">
    <property type="entry name" value="Methyltransferase_Class_B"/>
</dbReference>
<dbReference type="SFLD" id="SFLDG01082">
    <property type="entry name" value="B12-binding_domain_containing"/>
    <property type="match status" value="1"/>
</dbReference>
<dbReference type="InterPro" id="IPR023404">
    <property type="entry name" value="rSAM_horseshoe"/>
</dbReference>
<dbReference type="InterPro" id="IPR036724">
    <property type="entry name" value="Cobalamin-bd_sf"/>
</dbReference>
<dbReference type="SFLD" id="SFLDS00029">
    <property type="entry name" value="Radical_SAM"/>
    <property type="match status" value="1"/>
</dbReference>
<dbReference type="Gene3D" id="3.40.50.280">
    <property type="entry name" value="Cobalamin-binding domain"/>
    <property type="match status" value="1"/>
</dbReference>
<dbReference type="GO" id="GO:0003824">
    <property type="term" value="F:catalytic activity"/>
    <property type="evidence" value="ECO:0007669"/>
    <property type="project" value="InterPro"/>
</dbReference>
<dbReference type="GO" id="GO:0031419">
    <property type="term" value="F:cobalamin binding"/>
    <property type="evidence" value="ECO:0007669"/>
    <property type="project" value="InterPro"/>
</dbReference>
<dbReference type="SUPFAM" id="SSF52242">
    <property type="entry name" value="Cobalamin (vitamin B12)-binding domain"/>
    <property type="match status" value="1"/>
</dbReference>
<dbReference type="SMART" id="SM00729">
    <property type="entry name" value="Elp3"/>
    <property type="match status" value="1"/>
</dbReference>
<evidence type="ECO:0000256" key="2">
    <source>
        <dbReference type="ARBA" id="ARBA00022603"/>
    </source>
</evidence>
<dbReference type="AlphaFoldDB" id="A0A9X4RMC8"/>
<dbReference type="PANTHER" id="PTHR43409:SF7">
    <property type="entry name" value="BLL1977 PROTEIN"/>
    <property type="match status" value="1"/>
</dbReference>
<evidence type="ECO:0000256" key="5">
    <source>
        <dbReference type="ARBA" id="ARBA00022723"/>
    </source>
</evidence>
<keyword evidence="11" id="KW-1185">Reference proteome</keyword>
<dbReference type="InterPro" id="IPR058240">
    <property type="entry name" value="rSAM_sf"/>
</dbReference>
<keyword evidence="5" id="KW-0479">Metal-binding</keyword>
<evidence type="ECO:0000313" key="11">
    <source>
        <dbReference type="Proteomes" id="UP001154240"/>
    </source>
</evidence>
<dbReference type="Gene3D" id="3.40.50.150">
    <property type="entry name" value="Vaccinia Virus protein VP39"/>
    <property type="match status" value="1"/>
</dbReference>
<dbReference type="InterPro" id="IPR029063">
    <property type="entry name" value="SAM-dependent_MTases_sf"/>
</dbReference>
<accession>A0A9X4RMC8</accession>
<keyword evidence="3" id="KW-0808">Transferase</keyword>
<dbReference type="Pfam" id="PF04055">
    <property type="entry name" value="Radical_SAM"/>
    <property type="match status" value="1"/>
</dbReference>
<dbReference type="InterPro" id="IPR006638">
    <property type="entry name" value="Elp3/MiaA/NifB-like_rSAM"/>
</dbReference>
<organism evidence="10 11">
    <name type="scientific">Thiovibrio frasassiensis</name>
    <dbReference type="NCBI Taxonomy" id="2984131"/>
    <lineage>
        <taxon>Bacteria</taxon>
        <taxon>Pseudomonadati</taxon>
        <taxon>Thermodesulfobacteriota</taxon>
        <taxon>Desulfobulbia</taxon>
        <taxon>Desulfobulbales</taxon>
        <taxon>Thiovibrionaceae</taxon>
        <taxon>Thiovibrio</taxon>
    </lineage>
</organism>
<evidence type="ECO:0000256" key="6">
    <source>
        <dbReference type="ARBA" id="ARBA00023004"/>
    </source>
</evidence>
<comment type="cofactor">
    <cofactor evidence="1">
        <name>[4Fe-4S] cluster</name>
        <dbReference type="ChEBI" id="CHEBI:49883"/>
    </cofactor>
</comment>
<dbReference type="InterPro" id="IPR051198">
    <property type="entry name" value="BchE-like"/>
</dbReference>
<dbReference type="Pfam" id="PF02310">
    <property type="entry name" value="B12-binding"/>
    <property type="match status" value="1"/>
</dbReference>
<dbReference type="SUPFAM" id="SSF102114">
    <property type="entry name" value="Radical SAM enzymes"/>
    <property type="match status" value="1"/>
</dbReference>
<dbReference type="GO" id="GO:0046872">
    <property type="term" value="F:metal ion binding"/>
    <property type="evidence" value="ECO:0007669"/>
    <property type="project" value="UniProtKB-KW"/>
</dbReference>
<dbReference type="PANTHER" id="PTHR43409">
    <property type="entry name" value="ANAEROBIC MAGNESIUM-PROTOPORPHYRIN IX MONOMETHYL ESTER CYCLASE-RELATED"/>
    <property type="match status" value="1"/>
</dbReference>
<evidence type="ECO:0000256" key="4">
    <source>
        <dbReference type="ARBA" id="ARBA00022691"/>
    </source>
</evidence>
<dbReference type="RefSeq" id="WP_307633017.1">
    <property type="nucleotide sequence ID" value="NZ_JAPHEH010000001.1"/>
</dbReference>
<sequence>MAKILLLSPPYVELYGDLKKAAGRYFPLGLGYIASYLMKYGGHEVQLYEPEAQGLTMHRIQEVVREFQPDIVGITCSTANFTRAIEMAQLCRNNSRAKIIIGGVHVSAIPEYVMSEYADWIDCVVVGEGEITMLELVEAYQRNSDIGDIEGIVYNKKDKIVRNACRPYIEDLDSIPFPARHLIPQHLFFPNMHNARYRNCLTILTSRGCPFNCSFCAARIVSGTRYRMHSAEYVLEEMQMLKKDYNARQLLITDDTFTINHPRLEKICKGMIDKKLNLKWFCFAQVTTVNREMLSLMKKAGCYSIGFGLESSDEEILRKMGKPISPARSKETVKIANQIGLKTQAFYILGSSGETRTQMAETIKFSQEVDSTLAFYNMLVPFPGTKDFDFYFSSVPLKSINWEKFVAIGEDCVLKNAEVSGQEIENLISKANIKYYANPRKIINLLFHIRTLYEFKNYLMGGIALFRQLAKWSREKSDTNDSNIVAYEKESCNICGSDDYTIVYHSNVGLTNPSIEDYTSTANKYSVYNNIVKCKKCGLVYMNPRDVGVIELYKDVVDNAYLETWPERAETFNDHLKVIAKYKPDGMLLDIGCYAGIFLDEAQKRGYQVAGIEASTWASNYAREKTGATIINASCNEKQFFATGEFDVVTLWDVVEHLDNPSLCFSNIYNYLKREGIVVVTTHDIGSVFARIMGKRYPWLMRFHLYHFTPKTLSALLLKNGFEVVHTEFYSKKFSLSYLLSRVGIKARGALFRRIVLPVNTGDMFMLIAKKII</sequence>
<evidence type="ECO:0000256" key="3">
    <source>
        <dbReference type="ARBA" id="ARBA00022679"/>
    </source>
</evidence>
<reference evidence="10" key="2">
    <citation type="submission" date="2022-10" db="EMBL/GenBank/DDBJ databases">
        <authorList>
            <person name="Aronson H.S."/>
        </authorList>
    </citation>
    <scope>NUCLEOTIDE SEQUENCE</scope>
    <source>
        <strain evidence="10">RS19-109</strain>
    </source>
</reference>
<dbReference type="SFLD" id="SFLDG01123">
    <property type="entry name" value="methyltransferase_(Class_B)"/>
    <property type="match status" value="1"/>
</dbReference>
<dbReference type="SUPFAM" id="SSF53335">
    <property type="entry name" value="S-adenosyl-L-methionine-dependent methyltransferases"/>
    <property type="match status" value="1"/>
</dbReference>
<dbReference type="GO" id="GO:0005829">
    <property type="term" value="C:cytosol"/>
    <property type="evidence" value="ECO:0007669"/>
    <property type="project" value="TreeGrafter"/>
</dbReference>
<dbReference type="InterPro" id="IPR007197">
    <property type="entry name" value="rSAM"/>
</dbReference>
<keyword evidence="2" id="KW-0489">Methyltransferase</keyword>
<protein>
    <submittedName>
        <fullName evidence="10">Cobalamin-dependent protein</fullName>
    </submittedName>
</protein>
<dbReference type="EMBL" id="JAPHEH010000001">
    <property type="protein sequence ID" value="MDG4476048.1"/>
    <property type="molecule type" value="Genomic_DNA"/>
</dbReference>
<comment type="caution">
    <text evidence="10">The sequence shown here is derived from an EMBL/GenBank/DDBJ whole genome shotgun (WGS) entry which is preliminary data.</text>
</comment>
<evidence type="ECO:0000259" key="9">
    <source>
        <dbReference type="PROSITE" id="PS51918"/>
    </source>
</evidence>
<proteinExistence type="predicted"/>
<keyword evidence="6" id="KW-0408">Iron</keyword>
<dbReference type="PROSITE" id="PS51918">
    <property type="entry name" value="RADICAL_SAM"/>
    <property type="match status" value="1"/>
</dbReference>
<dbReference type="GO" id="GO:0051539">
    <property type="term" value="F:4 iron, 4 sulfur cluster binding"/>
    <property type="evidence" value="ECO:0007669"/>
    <property type="project" value="UniProtKB-KW"/>
</dbReference>